<dbReference type="GO" id="GO:0048038">
    <property type="term" value="F:quinone binding"/>
    <property type="evidence" value="ECO:0007669"/>
    <property type="project" value="InterPro"/>
</dbReference>
<dbReference type="InterPro" id="IPR015800">
    <property type="entry name" value="Cu_amine_oxidase_N2"/>
</dbReference>
<dbReference type="PROSITE" id="PS01164">
    <property type="entry name" value="COPPER_AMINE_OXID_1"/>
    <property type="match status" value="1"/>
</dbReference>
<dbReference type="Gene3D" id="3.10.450.40">
    <property type="match status" value="2"/>
</dbReference>
<dbReference type="Gene3D" id="2.70.98.20">
    <property type="entry name" value="Copper amine oxidase, catalytic domain"/>
    <property type="match status" value="1"/>
</dbReference>
<keyword evidence="10" id="KW-0732">Signal</keyword>
<feature type="chain" id="PRO_5043015018" description="Amine oxidase" evidence="10">
    <location>
        <begin position="22"/>
        <end position="673"/>
    </location>
</feature>
<evidence type="ECO:0000259" key="12">
    <source>
        <dbReference type="Pfam" id="PF02727"/>
    </source>
</evidence>
<comment type="similarity">
    <text evidence="1 9">Belongs to the copper/topaquinone oxidase family.</text>
</comment>
<keyword evidence="2 9" id="KW-0479">Metal-binding</keyword>
<dbReference type="EMBL" id="JBBNAG010000004">
    <property type="protein sequence ID" value="KAK9139820.1"/>
    <property type="molecule type" value="Genomic_DNA"/>
</dbReference>
<evidence type="ECO:0000313" key="15">
    <source>
        <dbReference type="Proteomes" id="UP001419268"/>
    </source>
</evidence>
<evidence type="ECO:0000256" key="9">
    <source>
        <dbReference type="RuleBase" id="RU000672"/>
    </source>
</evidence>
<dbReference type="InterPro" id="IPR016182">
    <property type="entry name" value="Cu_amine_oxidase_N-reg"/>
</dbReference>
<dbReference type="InterPro" id="IPR049948">
    <property type="entry name" value="Cu_Am_ox_TPQ-bd"/>
</dbReference>
<dbReference type="SUPFAM" id="SSF54416">
    <property type="entry name" value="Amine oxidase N-terminal region"/>
    <property type="match status" value="2"/>
</dbReference>
<evidence type="ECO:0000256" key="3">
    <source>
        <dbReference type="ARBA" id="ARBA00022772"/>
    </source>
</evidence>
<feature type="domain" description="Copper amine oxidase catalytic" evidence="11">
    <location>
        <begin position="241"/>
        <end position="655"/>
    </location>
</feature>
<name>A0AAP0JUB7_9MAGN</name>
<dbReference type="InterPro" id="IPR049947">
    <property type="entry name" value="Cu_Am_Ox_Cu-bd"/>
</dbReference>
<dbReference type="Proteomes" id="UP001419268">
    <property type="component" value="Unassembled WGS sequence"/>
</dbReference>
<evidence type="ECO:0000256" key="6">
    <source>
        <dbReference type="ARBA" id="ARBA00023157"/>
    </source>
</evidence>
<dbReference type="GO" id="GO:0008131">
    <property type="term" value="F:primary methylamine oxidase activity"/>
    <property type="evidence" value="ECO:0007669"/>
    <property type="project" value="InterPro"/>
</dbReference>
<keyword evidence="5 9" id="KW-0186">Copper</keyword>
<dbReference type="PANTHER" id="PTHR10638:SF71">
    <property type="entry name" value="AMINE OXIDASE"/>
    <property type="match status" value="1"/>
</dbReference>
<sequence>MFLYMSTPLFISLTFFTLVSATIHLHPLDPLNAMELTRVQTIVERSHPGSAFHYIGLAEPDKSSILSWLATSLNQSSTTPSPRQAMTIIRHHNQTHEIIVDLLTTTIIYNRVYTGFGYPSLSGEEVTMAMKLPLTYPPFVISVRKRGLKLDQVVCQPYPIGWFGVQGKREVKLACYYLEGTVNMHARPLEGISVVVDLEEMKISKYFDRVRVAVPKAEGTEYRLSQMRPSTVRATMVNRITVVQPDGPGFKIDGHIIRWANWNFHLGFDVRAGVIISLASIFDVQKQEFRRVLYKAYVSELFVPYMDPTEEWYYKTFFDAGEFGFGLCTLPLEPLRDCPANAVFIDAFYAGQDGKPLQIPNALCVFERYAGDVMWRHTEIGIPGEFIREVRPEVTLVVRMVSTVGNYDYIIDWEFKQSGSIVAKVGLSGILEVKGTAYTHTDKIKEEAFGTLLAENTLGIYHDHFLSYHIDLDIDGEANSFVKNKLVTKRVKDNSSLRKSYWTVEKVTARTESEANIKVGAEAAELVVVNPNKKTKLGNPIGYRLIPRSSPASSLLSDDDYPQIRGAFTKYDLWVTPYNNSEKWVAGLYADQSRGDDTIATWSERDREIENKDIVLWYTVGFHHVPSQEDFPVMPTLSGGFELRPTNFFEANPVLNSRVPMPVNWPNCTSPHK</sequence>
<feature type="domain" description="Copper amine oxidase N3-terminal" evidence="13">
    <location>
        <begin position="119"/>
        <end position="210"/>
    </location>
</feature>
<keyword evidence="3 7" id="KW-0801">TPQ</keyword>
<evidence type="ECO:0000256" key="1">
    <source>
        <dbReference type="ARBA" id="ARBA00007983"/>
    </source>
</evidence>
<dbReference type="AlphaFoldDB" id="A0AAP0JUB7"/>
<keyword evidence="6" id="KW-1015">Disulfide bond</keyword>
<feature type="modified residue" description="2',4',5'-topaquinone" evidence="8">
    <location>
        <position position="407"/>
    </location>
</feature>
<dbReference type="FunFam" id="2.70.98.20:FF:000004">
    <property type="entry name" value="Amine oxidase"/>
    <property type="match status" value="1"/>
</dbReference>
<comment type="PTM">
    <text evidence="8 9">Topaquinone (TPQ) is generated by copper-dependent autoxidation of a specific tyrosyl residue.</text>
</comment>
<evidence type="ECO:0000259" key="11">
    <source>
        <dbReference type="Pfam" id="PF01179"/>
    </source>
</evidence>
<dbReference type="InterPro" id="IPR015802">
    <property type="entry name" value="Cu_amine_oxidase_N3"/>
</dbReference>
<dbReference type="SUPFAM" id="SSF49998">
    <property type="entry name" value="Amine oxidase catalytic domain"/>
    <property type="match status" value="1"/>
</dbReference>
<dbReference type="InterPro" id="IPR015798">
    <property type="entry name" value="Cu_amine_oxidase_C"/>
</dbReference>
<evidence type="ECO:0000256" key="2">
    <source>
        <dbReference type="ARBA" id="ARBA00022723"/>
    </source>
</evidence>
<evidence type="ECO:0000256" key="7">
    <source>
        <dbReference type="PIRSR" id="PIRSR600269-50"/>
    </source>
</evidence>
<dbReference type="GO" id="GO:0005507">
    <property type="term" value="F:copper ion binding"/>
    <property type="evidence" value="ECO:0007669"/>
    <property type="project" value="InterPro"/>
</dbReference>
<feature type="active site" description="Schiff-base intermediate with substrate; via topaquinone" evidence="7">
    <location>
        <position position="407"/>
    </location>
</feature>
<evidence type="ECO:0000259" key="13">
    <source>
        <dbReference type="Pfam" id="PF02728"/>
    </source>
</evidence>
<dbReference type="Pfam" id="PF02727">
    <property type="entry name" value="Cu_amine_oxidN2"/>
    <property type="match status" value="1"/>
</dbReference>
<dbReference type="PROSITE" id="PS01165">
    <property type="entry name" value="COPPER_AMINE_OXID_2"/>
    <property type="match status" value="1"/>
</dbReference>
<dbReference type="InterPro" id="IPR036460">
    <property type="entry name" value="Cu_amine_oxidase_C_sf"/>
</dbReference>
<evidence type="ECO:0000256" key="10">
    <source>
        <dbReference type="SAM" id="SignalP"/>
    </source>
</evidence>
<dbReference type="Pfam" id="PF02728">
    <property type="entry name" value="Cu_amine_oxidN3"/>
    <property type="match status" value="1"/>
</dbReference>
<dbReference type="InterPro" id="IPR000269">
    <property type="entry name" value="Cu_amine_oxidase"/>
</dbReference>
<evidence type="ECO:0000256" key="5">
    <source>
        <dbReference type="ARBA" id="ARBA00023008"/>
    </source>
</evidence>
<dbReference type="EC" id="1.4.3.-" evidence="9"/>
<dbReference type="Pfam" id="PF01179">
    <property type="entry name" value="Cu_amine_oxid"/>
    <property type="match status" value="1"/>
</dbReference>
<feature type="signal peptide" evidence="10">
    <location>
        <begin position="1"/>
        <end position="21"/>
    </location>
</feature>
<reference evidence="14 15" key="1">
    <citation type="submission" date="2024-01" db="EMBL/GenBank/DDBJ databases">
        <title>Genome assemblies of Stephania.</title>
        <authorList>
            <person name="Yang L."/>
        </authorList>
    </citation>
    <scope>NUCLEOTIDE SEQUENCE [LARGE SCALE GENOMIC DNA]</scope>
    <source>
        <strain evidence="14">JXDWG</strain>
        <tissue evidence="14">Leaf</tissue>
    </source>
</reference>
<dbReference type="GO" id="GO:0009308">
    <property type="term" value="P:amine metabolic process"/>
    <property type="evidence" value="ECO:0007669"/>
    <property type="project" value="UniProtKB-UniRule"/>
</dbReference>
<proteinExistence type="inferred from homology"/>
<protein>
    <recommendedName>
        <fullName evidence="9">Amine oxidase</fullName>
        <ecNumber evidence="9">1.4.3.-</ecNumber>
    </recommendedName>
</protein>
<dbReference type="PANTHER" id="PTHR10638">
    <property type="entry name" value="COPPER AMINE OXIDASE"/>
    <property type="match status" value="1"/>
</dbReference>
<evidence type="ECO:0000256" key="4">
    <source>
        <dbReference type="ARBA" id="ARBA00023002"/>
    </source>
</evidence>
<organism evidence="14 15">
    <name type="scientific">Stephania cephalantha</name>
    <dbReference type="NCBI Taxonomy" id="152367"/>
    <lineage>
        <taxon>Eukaryota</taxon>
        <taxon>Viridiplantae</taxon>
        <taxon>Streptophyta</taxon>
        <taxon>Embryophyta</taxon>
        <taxon>Tracheophyta</taxon>
        <taxon>Spermatophyta</taxon>
        <taxon>Magnoliopsida</taxon>
        <taxon>Ranunculales</taxon>
        <taxon>Menispermaceae</taxon>
        <taxon>Menispermoideae</taxon>
        <taxon>Cissampelideae</taxon>
        <taxon>Stephania</taxon>
    </lineage>
</organism>
<feature type="domain" description="Copper amine oxidase N2-terminal" evidence="12">
    <location>
        <begin position="26"/>
        <end position="110"/>
    </location>
</feature>
<comment type="caution">
    <text evidence="14">The sequence shown here is derived from an EMBL/GenBank/DDBJ whole genome shotgun (WGS) entry which is preliminary data.</text>
</comment>
<feature type="active site" description="Proton acceptor" evidence="7">
    <location>
        <position position="319"/>
    </location>
</feature>
<evidence type="ECO:0000256" key="8">
    <source>
        <dbReference type="PIRSR" id="PIRSR600269-51"/>
    </source>
</evidence>
<gene>
    <name evidence="14" type="ORF">Scep_009501</name>
</gene>
<accession>A0AAP0JUB7</accession>
<keyword evidence="4 9" id="KW-0560">Oxidoreductase</keyword>
<evidence type="ECO:0000313" key="14">
    <source>
        <dbReference type="EMBL" id="KAK9139820.1"/>
    </source>
</evidence>
<comment type="cofactor">
    <cofactor evidence="9">
        <name>Cu cation</name>
        <dbReference type="ChEBI" id="CHEBI:23378"/>
    </cofactor>
    <text evidence="9">Contains 1 topaquinone per subunit.</text>
</comment>
<keyword evidence="15" id="KW-1185">Reference proteome</keyword>